<dbReference type="SUPFAM" id="SSF52540">
    <property type="entry name" value="P-loop containing nucleoside triphosphate hydrolases"/>
    <property type="match status" value="1"/>
</dbReference>
<dbReference type="SUPFAM" id="SSF81271">
    <property type="entry name" value="TGS-like"/>
    <property type="match status" value="1"/>
</dbReference>
<protein>
    <recommendedName>
        <fullName evidence="7">OBG-type G domain-containing protein</fullName>
    </recommendedName>
</protein>
<dbReference type="Proteomes" id="UP000298327">
    <property type="component" value="Unassembled WGS sequence"/>
</dbReference>
<dbReference type="Pfam" id="PF16897">
    <property type="entry name" value="MMR_HSR1_Xtn"/>
    <property type="match status" value="1"/>
</dbReference>
<dbReference type="Pfam" id="PF02824">
    <property type="entry name" value="TGS"/>
    <property type="match status" value="1"/>
</dbReference>
<keyword evidence="1" id="KW-0547">Nucleotide-binding</keyword>
<dbReference type="InterPro" id="IPR027417">
    <property type="entry name" value="P-loop_NTPase"/>
</dbReference>
<evidence type="ECO:0000259" key="4">
    <source>
        <dbReference type="PROSITE" id="PS51880"/>
    </source>
</evidence>
<dbReference type="InterPro" id="IPR031167">
    <property type="entry name" value="G_OBG"/>
</dbReference>
<feature type="domain" description="TGS" evidence="4">
    <location>
        <begin position="293"/>
        <end position="370"/>
    </location>
</feature>
<proteinExistence type="predicted"/>
<name>A0A4Y9ZG26_9AGAM</name>
<dbReference type="InterPro" id="IPR005225">
    <property type="entry name" value="Small_GTP-bd"/>
</dbReference>
<dbReference type="FunFam" id="3.40.50.300:FF:001436">
    <property type="entry name" value="Developmentally-regulated GTP-binding protein"/>
    <property type="match status" value="1"/>
</dbReference>
<gene>
    <name evidence="5" type="ORF">EVG20_g265</name>
</gene>
<dbReference type="Pfam" id="PF01926">
    <property type="entry name" value="MMR_HSR1"/>
    <property type="match status" value="1"/>
</dbReference>
<dbReference type="GO" id="GO:1903833">
    <property type="term" value="P:positive regulation of cellular response to amino acid starvation"/>
    <property type="evidence" value="ECO:0007669"/>
    <property type="project" value="UniProtKB-ARBA"/>
</dbReference>
<dbReference type="GO" id="GO:0003924">
    <property type="term" value="F:GTPase activity"/>
    <property type="evidence" value="ECO:0007669"/>
    <property type="project" value="InterPro"/>
</dbReference>
<dbReference type="InterPro" id="IPR031662">
    <property type="entry name" value="GTP-binding_2"/>
</dbReference>
<feature type="domain" description="OBG-type G" evidence="3">
    <location>
        <begin position="64"/>
        <end position="293"/>
    </location>
</feature>
<keyword evidence="2" id="KW-0342">GTP-binding</keyword>
<dbReference type="InterPro" id="IPR004095">
    <property type="entry name" value="TGS"/>
</dbReference>
<comment type="caution">
    <text evidence="5">The sequence shown here is derived from an EMBL/GenBank/DDBJ whole genome shotgun (WGS) entry which is preliminary data.</text>
</comment>
<keyword evidence="6" id="KW-1185">Reference proteome</keyword>
<dbReference type="InterPro" id="IPR006073">
    <property type="entry name" value="GTP-bd"/>
</dbReference>
<dbReference type="Gene3D" id="3.10.20.30">
    <property type="match status" value="1"/>
</dbReference>
<dbReference type="CDD" id="cd01896">
    <property type="entry name" value="DRG"/>
    <property type="match status" value="1"/>
</dbReference>
<dbReference type="CDD" id="cd17230">
    <property type="entry name" value="TGS_DRG1"/>
    <property type="match status" value="1"/>
</dbReference>
<evidence type="ECO:0000256" key="1">
    <source>
        <dbReference type="ARBA" id="ARBA00022741"/>
    </source>
</evidence>
<dbReference type="OrthoDB" id="603at2759"/>
<dbReference type="InterPro" id="IPR012675">
    <property type="entry name" value="Beta-grasp_dom_sf"/>
</dbReference>
<dbReference type="NCBIfam" id="TIGR00231">
    <property type="entry name" value="small_GTP"/>
    <property type="match status" value="1"/>
</dbReference>
<sequence length="371" mass="40375">MTTVQKIKEIEDEMARTQKNKATSYHLGQLKAKLAKLRRELISPSGGGGGGGGLGFDVARTGIASVGFVGFPSVGKSTLMSKLTGTHSEVSAIDFTTLTTVPGTVKVHGAPIQILDLPGIIEGANDGRGRGRQVIAVARTCNLIFIVLDVLKPLGDKKIIEGELEGFGIRLNKKPPAILVRRKEKGGIAITNTVPLTNIDHEEIKAICSEYKLNNADIAIRQPNATADDLVDVIEGNRVYIPALYVLNKPTKIDAISIEELDLLYKIPHSVPISSGEWLNVDELIEKMWEALDLVRVYTKPRGAAPDYTQPVVLRRGKSTIEDFSNSIHKEIAKQMKYAVVWGASAKHSRGQKVGLDHVLEDEDVVHISKK</sequence>
<dbReference type="PROSITE" id="PS51880">
    <property type="entry name" value="TGS"/>
    <property type="match status" value="1"/>
</dbReference>
<dbReference type="FunFam" id="3.10.20.30:FF:000003">
    <property type="entry name" value="Developmentally-regulated GTP-binding protein 1"/>
    <property type="match status" value="1"/>
</dbReference>
<organism evidence="5 6">
    <name type="scientific">Dentipellis fragilis</name>
    <dbReference type="NCBI Taxonomy" id="205917"/>
    <lineage>
        <taxon>Eukaryota</taxon>
        <taxon>Fungi</taxon>
        <taxon>Dikarya</taxon>
        <taxon>Basidiomycota</taxon>
        <taxon>Agaricomycotina</taxon>
        <taxon>Agaricomycetes</taxon>
        <taxon>Russulales</taxon>
        <taxon>Hericiaceae</taxon>
        <taxon>Dentipellis</taxon>
    </lineage>
</organism>
<dbReference type="PRINTS" id="PR00326">
    <property type="entry name" value="GTP1OBG"/>
</dbReference>
<dbReference type="PANTHER" id="PTHR43127">
    <property type="entry name" value="DEVELOPMENTALLY-REGULATED GTP-BINDING PROTEIN 2"/>
    <property type="match status" value="1"/>
</dbReference>
<reference evidence="5 6" key="1">
    <citation type="submission" date="2019-02" db="EMBL/GenBank/DDBJ databases">
        <title>Genome sequencing of the rare red list fungi Dentipellis fragilis.</title>
        <authorList>
            <person name="Buettner E."/>
            <person name="Kellner H."/>
        </authorList>
    </citation>
    <scope>NUCLEOTIDE SEQUENCE [LARGE SCALE GENOMIC DNA]</scope>
    <source>
        <strain evidence="5 6">DSM 105465</strain>
    </source>
</reference>
<dbReference type="PROSITE" id="PS51710">
    <property type="entry name" value="G_OBG"/>
    <property type="match status" value="1"/>
</dbReference>
<dbReference type="GO" id="GO:0005525">
    <property type="term" value="F:GTP binding"/>
    <property type="evidence" value="ECO:0007669"/>
    <property type="project" value="UniProtKB-KW"/>
</dbReference>
<dbReference type="Gene3D" id="6.10.140.1070">
    <property type="match status" value="2"/>
</dbReference>
<evidence type="ECO:0000313" key="6">
    <source>
        <dbReference type="Proteomes" id="UP000298327"/>
    </source>
</evidence>
<evidence type="ECO:0008006" key="7">
    <source>
        <dbReference type="Google" id="ProtNLM"/>
    </source>
</evidence>
<dbReference type="InterPro" id="IPR006074">
    <property type="entry name" value="GTP1-OBG_CS"/>
</dbReference>
<dbReference type="EMBL" id="SEOQ01000006">
    <property type="protein sequence ID" value="TFY72761.1"/>
    <property type="molecule type" value="Genomic_DNA"/>
</dbReference>
<dbReference type="InterPro" id="IPR045001">
    <property type="entry name" value="DRG"/>
</dbReference>
<accession>A0A4Y9ZG26</accession>
<evidence type="ECO:0000256" key="2">
    <source>
        <dbReference type="ARBA" id="ARBA00023134"/>
    </source>
</evidence>
<evidence type="ECO:0000313" key="5">
    <source>
        <dbReference type="EMBL" id="TFY72761.1"/>
    </source>
</evidence>
<evidence type="ECO:0000259" key="3">
    <source>
        <dbReference type="PROSITE" id="PS51710"/>
    </source>
</evidence>
<dbReference type="AlphaFoldDB" id="A0A4Y9ZG26"/>
<dbReference type="InterPro" id="IPR012676">
    <property type="entry name" value="TGS-like"/>
</dbReference>
<dbReference type="STRING" id="205917.A0A4Y9ZG26"/>
<dbReference type="PROSITE" id="PS00905">
    <property type="entry name" value="GTP1_OBG"/>
    <property type="match status" value="1"/>
</dbReference>